<name>A0A271K8R8_9HYPH</name>
<dbReference type="EMBL" id="NPKH01000037">
    <property type="protein sequence ID" value="PAP92162.1"/>
    <property type="molecule type" value="Genomic_DNA"/>
</dbReference>
<dbReference type="OrthoDB" id="9801242at2"/>
<accession>A0A271K8R8</accession>
<proteinExistence type="predicted"/>
<dbReference type="AlphaFoldDB" id="A0A271K8R8"/>
<dbReference type="RefSeq" id="WP_095521479.1">
    <property type="nucleotide sequence ID" value="NZ_NPKH01000037.1"/>
</dbReference>
<protein>
    <submittedName>
        <fullName evidence="1">Uncharacterized protein</fullName>
    </submittedName>
</protein>
<dbReference type="Proteomes" id="UP000215931">
    <property type="component" value="Unassembled WGS sequence"/>
</dbReference>
<keyword evidence="2" id="KW-1185">Reference proteome</keyword>
<organism evidence="1 2">
    <name type="scientific">Mesorhizobium wenxiniae</name>
    <dbReference type="NCBI Taxonomy" id="2014805"/>
    <lineage>
        <taxon>Bacteria</taxon>
        <taxon>Pseudomonadati</taxon>
        <taxon>Pseudomonadota</taxon>
        <taxon>Alphaproteobacteria</taxon>
        <taxon>Hyphomicrobiales</taxon>
        <taxon>Phyllobacteriaceae</taxon>
        <taxon>Mesorhizobium</taxon>
    </lineage>
</organism>
<comment type="caution">
    <text evidence="1">The sequence shown here is derived from an EMBL/GenBank/DDBJ whole genome shotgun (WGS) entry which is preliminary data.</text>
</comment>
<evidence type="ECO:0000313" key="2">
    <source>
        <dbReference type="Proteomes" id="UP000215931"/>
    </source>
</evidence>
<evidence type="ECO:0000313" key="1">
    <source>
        <dbReference type="EMBL" id="PAP92162.1"/>
    </source>
</evidence>
<gene>
    <name evidence="1" type="ORF">CIT31_29850</name>
</gene>
<sequence>MQQSALSDLVDEPSACKVLGGENSPIHRSTLWRGVTAGRYPKPIKVGPGTNRWRLSELAAVVDRLAAARDEEAAA</sequence>
<reference evidence="1 2" key="1">
    <citation type="submission" date="2017-08" db="EMBL/GenBank/DDBJ databases">
        <title>Mesorhizobium wenxinae sp. nov., a novel rhizobial species isolated from root nodules of chickpea (Cicer arietinum L.).</title>
        <authorList>
            <person name="Zhang J."/>
        </authorList>
    </citation>
    <scope>NUCLEOTIDE SEQUENCE [LARGE SCALE GENOMIC DNA]</scope>
    <source>
        <strain evidence="2">WYCCWR 10019</strain>
    </source>
</reference>